<name>A0A916RD98_9HYPH</name>
<dbReference type="RefSeq" id="WP_127071188.1">
    <property type="nucleotide sequence ID" value="NZ_BMKB01000003.1"/>
</dbReference>
<comment type="caution">
    <text evidence="1">The sequence shown here is derived from an EMBL/GenBank/DDBJ whole genome shotgun (WGS) entry which is preliminary data.</text>
</comment>
<gene>
    <name evidence="1" type="ORF">GCM10011499_21870</name>
</gene>
<protein>
    <submittedName>
        <fullName evidence="1">Uncharacterized protein</fullName>
    </submittedName>
</protein>
<reference evidence="1 2" key="1">
    <citation type="journal article" date="2014" name="Int. J. Syst. Evol. Microbiol.">
        <title>Complete genome sequence of Corynebacterium casei LMG S-19264T (=DSM 44701T), isolated from a smear-ripened cheese.</title>
        <authorList>
            <consortium name="US DOE Joint Genome Institute (JGI-PGF)"/>
            <person name="Walter F."/>
            <person name="Albersmeier A."/>
            <person name="Kalinowski J."/>
            <person name="Ruckert C."/>
        </authorList>
    </citation>
    <scope>NUCLEOTIDE SEQUENCE [LARGE SCALE GENOMIC DNA]</scope>
    <source>
        <strain evidence="1 2">CGMCC 1.15896</strain>
    </source>
</reference>
<dbReference type="Proteomes" id="UP000596977">
    <property type="component" value="Unassembled WGS sequence"/>
</dbReference>
<dbReference type="AlphaFoldDB" id="A0A916RD98"/>
<sequence>MHDGKAKVGYEIRDIILMFKALEAAVSSLKFHGFDVESAEMSEMPWVATFKGPQVFEAAL</sequence>
<evidence type="ECO:0000313" key="1">
    <source>
        <dbReference type="EMBL" id="GGA51455.1"/>
    </source>
</evidence>
<dbReference type="EMBL" id="BMKB01000003">
    <property type="protein sequence ID" value="GGA51455.1"/>
    <property type="molecule type" value="Genomic_DNA"/>
</dbReference>
<accession>A0A916RD98</accession>
<proteinExistence type="predicted"/>
<keyword evidence="2" id="KW-1185">Reference proteome</keyword>
<organism evidence="1 2">
    <name type="scientific">Pelagibacterium lentulum</name>
    <dbReference type="NCBI Taxonomy" id="2029865"/>
    <lineage>
        <taxon>Bacteria</taxon>
        <taxon>Pseudomonadati</taxon>
        <taxon>Pseudomonadota</taxon>
        <taxon>Alphaproteobacteria</taxon>
        <taxon>Hyphomicrobiales</taxon>
        <taxon>Devosiaceae</taxon>
        <taxon>Pelagibacterium</taxon>
    </lineage>
</organism>
<evidence type="ECO:0000313" key="2">
    <source>
        <dbReference type="Proteomes" id="UP000596977"/>
    </source>
</evidence>